<dbReference type="InterPro" id="IPR051313">
    <property type="entry name" value="Bact_iron-sidero_bind"/>
</dbReference>
<evidence type="ECO:0000256" key="5">
    <source>
        <dbReference type="SAM" id="SignalP"/>
    </source>
</evidence>
<keyword evidence="4 5" id="KW-0732">Signal</keyword>
<dbReference type="Proteomes" id="UP000196778">
    <property type="component" value="Unassembled WGS sequence"/>
</dbReference>
<evidence type="ECO:0000256" key="3">
    <source>
        <dbReference type="ARBA" id="ARBA00022448"/>
    </source>
</evidence>
<dbReference type="PANTHER" id="PTHR30532:SF1">
    <property type="entry name" value="IRON(3+)-HYDROXAMATE-BINDING PROTEIN FHUD"/>
    <property type="match status" value="1"/>
</dbReference>
<evidence type="ECO:0000256" key="2">
    <source>
        <dbReference type="ARBA" id="ARBA00008814"/>
    </source>
</evidence>
<comment type="similarity">
    <text evidence="2">Belongs to the bacterial solute-binding protein 8 family.</text>
</comment>
<dbReference type="InterPro" id="IPR002491">
    <property type="entry name" value="ABC_transptr_periplasmic_BD"/>
</dbReference>
<dbReference type="PANTHER" id="PTHR30532">
    <property type="entry name" value="IRON III DICITRATE-BINDING PERIPLASMIC PROTEIN"/>
    <property type="match status" value="1"/>
</dbReference>
<organism evidence="7 8">
    <name type="scientific">Mycetocola reblochoni REB411</name>
    <dbReference type="NCBI Taxonomy" id="1255698"/>
    <lineage>
        <taxon>Bacteria</taxon>
        <taxon>Bacillati</taxon>
        <taxon>Actinomycetota</taxon>
        <taxon>Actinomycetes</taxon>
        <taxon>Micrococcales</taxon>
        <taxon>Microbacteriaceae</taxon>
        <taxon>Mycetocola</taxon>
    </lineage>
</organism>
<dbReference type="OrthoDB" id="1846031at2"/>
<sequence length="328" mass="34027">MTRPPTRRRTALAATLLTSALVLTGCSAQSADDAGTTSSSETVSVDTAFGPVDIPAEPGTVVALEGAVGPLLSAGITPVATADGDNPEGLLPDEYDAVKDLPIVLGPDGWDYEAISAAEPELIIGFVRAGTTEEISPESRDEYERLSGIAPTVFVLAEGSASTKDATLEIAEIVGSGAEAEKAKSEYDAKAAEIASEHADVLDQVTFAPIDHYEGTVTVYTPISWLGGILTDAGATIDPIAAEVTDSNGVDISTEELGTLSDDSVILTEKTVDGQPGLGAEELESVPTYTELPAVVDGRSFGVSYFFADRYETGILVLDQLDGILDEL</sequence>
<dbReference type="PROSITE" id="PS50983">
    <property type="entry name" value="FE_B12_PBP"/>
    <property type="match status" value="1"/>
</dbReference>
<feature type="chain" id="PRO_5010334561" evidence="5">
    <location>
        <begin position="31"/>
        <end position="328"/>
    </location>
</feature>
<dbReference type="RefSeq" id="WP_087135825.1">
    <property type="nucleotide sequence ID" value="NZ_FUKR01000006.1"/>
</dbReference>
<dbReference type="PROSITE" id="PS51257">
    <property type="entry name" value="PROKAR_LIPOPROTEIN"/>
    <property type="match status" value="1"/>
</dbReference>
<proteinExistence type="inferred from homology"/>
<dbReference type="Pfam" id="PF01497">
    <property type="entry name" value="Peripla_BP_2"/>
    <property type="match status" value="1"/>
</dbReference>
<dbReference type="SUPFAM" id="SSF53807">
    <property type="entry name" value="Helical backbone' metal receptor"/>
    <property type="match status" value="1"/>
</dbReference>
<dbReference type="EMBL" id="FUKR01000006">
    <property type="protein sequence ID" value="SJN17448.1"/>
    <property type="molecule type" value="Genomic_DNA"/>
</dbReference>
<comment type="subcellular location">
    <subcellularLocation>
        <location evidence="1">Cell envelope</location>
    </subcellularLocation>
</comment>
<dbReference type="GO" id="GO:1901678">
    <property type="term" value="P:iron coordination entity transport"/>
    <property type="evidence" value="ECO:0007669"/>
    <property type="project" value="UniProtKB-ARBA"/>
</dbReference>
<evidence type="ECO:0000259" key="6">
    <source>
        <dbReference type="PROSITE" id="PS50983"/>
    </source>
</evidence>
<dbReference type="GO" id="GO:0030288">
    <property type="term" value="C:outer membrane-bounded periplasmic space"/>
    <property type="evidence" value="ECO:0007669"/>
    <property type="project" value="TreeGrafter"/>
</dbReference>
<reference evidence="8" key="1">
    <citation type="submission" date="2017-02" db="EMBL/GenBank/DDBJ databases">
        <authorList>
            <person name="Dridi B."/>
        </authorList>
    </citation>
    <scope>NUCLEOTIDE SEQUENCE [LARGE SCALE GENOMIC DNA]</scope>
    <source>
        <strain evidence="8">EB411</strain>
    </source>
</reference>
<protein>
    <submittedName>
        <fullName evidence="7">Putative iron-siderophore ABC transporter substrate-binding protein</fullName>
    </submittedName>
</protein>
<keyword evidence="3" id="KW-0813">Transport</keyword>
<accession>A0A1R4ICB2</accession>
<dbReference type="AlphaFoldDB" id="A0A1R4ICB2"/>
<evidence type="ECO:0000313" key="8">
    <source>
        <dbReference type="Proteomes" id="UP000196778"/>
    </source>
</evidence>
<evidence type="ECO:0000256" key="1">
    <source>
        <dbReference type="ARBA" id="ARBA00004196"/>
    </source>
</evidence>
<keyword evidence="8" id="KW-1185">Reference proteome</keyword>
<evidence type="ECO:0000256" key="4">
    <source>
        <dbReference type="ARBA" id="ARBA00022729"/>
    </source>
</evidence>
<feature type="signal peptide" evidence="5">
    <location>
        <begin position="1"/>
        <end position="30"/>
    </location>
</feature>
<evidence type="ECO:0000313" key="7">
    <source>
        <dbReference type="EMBL" id="SJN17448.1"/>
    </source>
</evidence>
<name>A0A1R4ICB2_9MICO</name>
<gene>
    <name evidence="7" type="ORF">FM119_00960</name>
</gene>
<dbReference type="Gene3D" id="3.40.50.1980">
    <property type="entry name" value="Nitrogenase molybdenum iron protein domain"/>
    <property type="match status" value="2"/>
</dbReference>
<feature type="domain" description="Fe/B12 periplasmic-binding" evidence="6">
    <location>
        <begin position="59"/>
        <end position="328"/>
    </location>
</feature>